<sequence length="239" mass="27382">MSSSSTPTPSSSSKAGAADTSTADIEKLLSREATAFQRESEVERIFAAFKLNPYEILDLDQVSTPEEIKKQYRKLSLFIHPDKCSHARAPEAFDLLKKAEQELSDENKREELDALITTARRDLFKSHNIPPTTPNHDYRVQSLVPPYKTQMRLRVKEMLIDEEVRRRKAIKNNLANEGFEAAKKEEEVQQRKRKAEDDKNWEENRETRVNSWRSFASGSSTAKKQKTDGKKKKKSAILG</sequence>
<protein>
    <submittedName>
        <fullName evidence="3">Chaperone regulator</fullName>
    </submittedName>
</protein>
<dbReference type="PRINTS" id="PR00625">
    <property type="entry name" value="JDOMAIN"/>
</dbReference>
<organism evidence="3 4">
    <name type="scientific">Exidia glandulosa HHB12029</name>
    <dbReference type="NCBI Taxonomy" id="1314781"/>
    <lineage>
        <taxon>Eukaryota</taxon>
        <taxon>Fungi</taxon>
        <taxon>Dikarya</taxon>
        <taxon>Basidiomycota</taxon>
        <taxon>Agaricomycotina</taxon>
        <taxon>Agaricomycetes</taxon>
        <taxon>Auriculariales</taxon>
        <taxon>Exidiaceae</taxon>
        <taxon>Exidia</taxon>
    </lineage>
</organism>
<dbReference type="CDD" id="cd06257">
    <property type="entry name" value="DnaJ"/>
    <property type="match status" value="1"/>
</dbReference>
<feature type="region of interest" description="Disordered" evidence="1">
    <location>
        <begin position="1"/>
        <end position="22"/>
    </location>
</feature>
<dbReference type="EMBL" id="KV425930">
    <property type="protein sequence ID" value="KZV97478.1"/>
    <property type="molecule type" value="Genomic_DNA"/>
</dbReference>
<keyword evidence="4" id="KW-1185">Reference proteome</keyword>
<evidence type="ECO:0000313" key="4">
    <source>
        <dbReference type="Proteomes" id="UP000077266"/>
    </source>
</evidence>
<accession>A0A165L7U1</accession>
<dbReference type="InterPro" id="IPR036869">
    <property type="entry name" value="J_dom_sf"/>
</dbReference>
<gene>
    <name evidence="3" type="ORF">EXIGLDRAFT_730693</name>
</gene>
<feature type="region of interest" description="Disordered" evidence="1">
    <location>
        <begin position="180"/>
        <end position="239"/>
    </location>
</feature>
<dbReference type="PANTHER" id="PTHR46620">
    <property type="entry name" value="J DOMAIN-CONTAINING PROTEIN SPF31"/>
    <property type="match status" value="1"/>
</dbReference>
<evidence type="ECO:0000313" key="3">
    <source>
        <dbReference type="EMBL" id="KZV97478.1"/>
    </source>
</evidence>
<dbReference type="Gene3D" id="1.10.287.110">
    <property type="entry name" value="DnaJ domain"/>
    <property type="match status" value="1"/>
</dbReference>
<dbReference type="PANTHER" id="PTHR46620:SF1">
    <property type="entry name" value="J DOMAIN-CONTAINING PROTEIN SPF31"/>
    <property type="match status" value="1"/>
</dbReference>
<proteinExistence type="predicted"/>
<dbReference type="AlphaFoldDB" id="A0A165L7U1"/>
<feature type="domain" description="J" evidence="2">
    <location>
        <begin position="52"/>
        <end position="116"/>
    </location>
</feature>
<dbReference type="FunCoup" id="A0A165L7U1">
    <property type="interactions" value="716"/>
</dbReference>
<dbReference type="InParanoid" id="A0A165L7U1"/>
<dbReference type="OrthoDB" id="342454at2759"/>
<dbReference type="Pfam" id="PF00226">
    <property type="entry name" value="DnaJ"/>
    <property type="match status" value="1"/>
</dbReference>
<evidence type="ECO:0000259" key="2">
    <source>
        <dbReference type="PROSITE" id="PS50076"/>
    </source>
</evidence>
<dbReference type="InterPro" id="IPR001623">
    <property type="entry name" value="DnaJ_domain"/>
</dbReference>
<evidence type="ECO:0000256" key="1">
    <source>
        <dbReference type="SAM" id="MobiDB-lite"/>
    </source>
</evidence>
<feature type="compositionally biased region" description="Basic residues" evidence="1">
    <location>
        <begin position="229"/>
        <end position="239"/>
    </location>
</feature>
<feature type="compositionally biased region" description="Polar residues" evidence="1">
    <location>
        <begin position="209"/>
        <end position="222"/>
    </location>
</feature>
<dbReference type="SUPFAM" id="SSF46565">
    <property type="entry name" value="Chaperone J-domain"/>
    <property type="match status" value="1"/>
</dbReference>
<dbReference type="Proteomes" id="UP000077266">
    <property type="component" value="Unassembled WGS sequence"/>
</dbReference>
<dbReference type="PROSITE" id="PS50076">
    <property type="entry name" value="DNAJ_2"/>
    <property type="match status" value="1"/>
</dbReference>
<feature type="compositionally biased region" description="Low complexity" evidence="1">
    <location>
        <begin position="1"/>
        <end position="13"/>
    </location>
</feature>
<dbReference type="STRING" id="1314781.A0A165L7U1"/>
<name>A0A165L7U1_EXIGL</name>
<reference evidence="3 4" key="1">
    <citation type="journal article" date="2016" name="Mol. Biol. Evol.">
        <title>Comparative Genomics of Early-Diverging Mushroom-Forming Fungi Provides Insights into the Origins of Lignocellulose Decay Capabilities.</title>
        <authorList>
            <person name="Nagy L.G."/>
            <person name="Riley R."/>
            <person name="Tritt A."/>
            <person name="Adam C."/>
            <person name="Daum C."/>
            <person name="Floudas D."/>
            <person name="Sun H."/>
            <person name="Yadav J.S."/>
            <person name="Pangilinan J."/>
            <person name="Larsson K.H."/>
            <person name="Matsuura K."/>
            <person name="Barry K."/>
            <person name="Labutti K."/>
            <person name="Kuo R."/>
            <person name="Ohm R.A."/>
            <person name="Bhattacharya S.S."/>
            <person name="Shirouzu T."/>
            <person name="Yoshinaga Y."/>
            <person name="Martin F.M."/>
            <person name="Grigoriev I.V."/>
            <person name="Hibbett D.S."/>
        </authorList>
    </citation>
    <scope>NUCLEOTIDE SEQUENCE [LARGE SCALE GENOMIC DNA]</scope>
    <source>
        <strain evidence="3 4">HHB12029</strain>
    </source>
</reference>
<feature type="compositionally biased region" description="Basic and acidic residues" evidence="1">
    <location>
        <begin position="180"/>
        <end position="208"/>
    </location>
</feature>
<dbReference type="SMART" id="SM00271">
    <property type="entry name" value="DnaJ"/>
    <property type="match status" value="1"/>
</dbReference>